<organism evidence="1 2">
    <name type="scientific">Campylobacter concisus</name>
    <dbReference type="NCBI Taxonomy" id="199"/>
    <lineage>
        <taxon>Bacteria</taxon>
        <taxon>Pseudomonadati</taxon>
        <taxon>Campylobacterota</taxon>
        <taxon>Epsilonproteobacteria</taxon>
        <taxon>Campylobacterales</taxon>
        <taxon>Campylobacteraceae</taxon>
        <taxon>Campylobacter</taxon>
    </lineage>
</organism>
<dbReference type="Proteomes" id="UP000594630">
    <property type="component" value="Chromosome"/>
</dbReference>
<name>A0A7S9R6E7_9BACT</name>
<dbReference type="InterPro" id="IPR016181">
    <property type="entry name" value="Acyl_CoA_acyltransferase"/>
</dbReference>
<gene>
    <name evidence="1" type="ORF">CVT06_00350</name>
</gene>
<dbReference type="GO" id="GO:0016740">
    <property type="term" value="F:transferase activity"/>
    <property type="evidence" value="ECO:0007669"/>
    <property type="project" value="UniProtKB-KW"/>
</dbReference>
<dbReference type="SUPFAM" id="SSF55729">
    <property type="entry name" value="Acyl-CoA N-acyltransferases (Nat)"/>
    <property type="match status" value="1"/>
</dbReference>
<keyword evidence="1" id="KW-0808">Transferase</keyword>
<dbReference type="Gene3D" id="3.40.630.30">
    <property type="match status" value="1"/>
</dbReference>
<accession>A0A7S9R6E7</accession>
<sequence length="157" mass="18904">MIFYDPSIVLTSNHIWPIKAEIQNKYTLYNYIKDAKTYYPNFDIWYFTNVLPSLKDGTKKIITSCDDNNLRGLAILKYNEKKLCHLSVMPPYKNKGYGIKLFKQSFMELETEKPFLTVSEEKLVEFKRIFEYFRFELTDVIDGYYRKGKKEYFYNQI</sequence>
<evidence type="ECO:0000313" key="2">
    <source>
        <dbReference type="Proteomes" id="UP000594630"/>
    </source>
</evidence>
<reference evidence="1 2" key="1">
    <citation type="journal article" date="2018" name="Emerg. Microbes Infect.">
        <title>Genomic analysis of oral Campylobacter concisus strains identified a potential bacterial molecular marker associated with active Crohn's disease.</title>
        <authorList>
            <person name="Liu F."/>
            <person name="Ma R."/>
            <person name="Tay C.Y.A."/>
            <person name="Octavia S."/>
            <person name="Lan R."/>
            <person name="Chung H.K.L."/>
            <person name="Riordan S.M."/>
            <person name="Grimm M.C."/>
            <person name="Leong R.W."/>
            <person name="Tanaka M.M."/>
            <person name="Connor S."/>
            <person name="Zhang L."/>
        </authorList>
    </citation>
    <scope>NUCLEOTIDE SEQUENCE [LARGE SCALE GENOMIC DNA]</scope>
    <source>
        <strain evidence="1 2">P10CDO-S2</strain>
    </source>
</reference>
<protein>
    <submittedName>
        <fullName evidence="1">N-acetyltransferase</fullName>
    </submittedName>
</protein>
<evidence type="ECO:0000313" key="1">
    <source>
        <dbReference type="EMBL" id="QPH83637.1"/>
    </source>
</evidence>
<dbReference type="AlphaFoldDB" id="A0A7S9R6E7"/>
<dbReference type="RefSeq" id="WP_103574089.1">
    <property type="nucleotide sequence ID" value="NZ_CABPUQ010000001.1"/>
</dbReference>
<proteinExistence type="predicted"/>
<dbReference type="EMBL" id="CP049274">
    <property type="protein sequence ID" value="QPH83637.1"/>
    <property type="molecule type" value="Genomic_DNA"/>
</dbReference>